<dbReference type="PANTHER" id="PTHR16184:SF6">
    <property type="entry name" value="ELONGATOR COMPLEX PROTEIN 6"/>
    <property type="match status" value="1"/>
</dbReference>
<dbReference type="EMBL" id="NMUH01002042">
    <property type="protein sequence ID" value="MQL97393.1"/>
    <property type="molecule type" value="Genomic_DNA"/>
</dbReference>
<evidence type="ECO:0000313" key="2">
    <source>
        <dbReference type="EMBL" id="MQL97393.1"/>
    </source>
</evidence>
<evidence type="ECO:0008006" key="4">
    <source>
        <dbReference type="Google" id="ProtNLM"/>
    </source>
</evidence>
<organism evidence="2 3">
    <name type="scientific">Colocasia esculenta</name>
    <name type="common">Wild taro</name>
    <name type="synonym">Arum esculentum</name>
    <dbReference type="NCBI Taxonomy" id="4460"/>
    <lineage>
        <taxon>Eukaryota</taxon>
        <taxon>Viridiplantae</taxon>
        <taxon>Streptophyta</taxon>
        <taxon>Embryophyta</taxon>
        <taxon>Tracheophyta</taxon>
        <taxon>Spermatophyta</taxon>
        <taxon>Magnoliopsida</taxon>
        <taxon>Liliopsida</taxon>
        <taxon>Araceae</taxon>
        <taxon>Aroideae</taxon>
        <taxon>Colocasieae</taxon>
        <taxon>Colocasia</taxon>
    </lineage>
</organism>
<dbReference type="AlphaFoldDB" id="A0A843VZ60"/>
<comment type="caution">
    <text evidence="2">The sequence shown here is derived from an EMBL/GenBank/DDBJ whole genome shotgun (WGS) entry which is preliminary data.</text>
</comment>
<reference evidence="2" key="1">
    <citation type="submission" date="2017-07" db="EMBL/GenBank/DDBJ databases">
        <title>Taro Niue Genome Assembly and Annotation.</title>
        <authorList>
            <person name="Atibalentja N."/>
            <person name="Keating K."/>
            <person name="Fields C.J."/>
        </authorList>
    </citation>
    <scope>NUCLEOTIDE SEQUENCE</scope>
    <source>
        <strain evidence="2">Niue_2</strain>
        <tissue evidence="2">Leaf</tissue>
    </source>
</reference>
<dbReference type="PANTHER" id="PTHR16184">
    <property type="entry name" value="ELONGATOR COMPLEX PROTEIN 6"/>
    <property type="match status" value="1"/>
</dbReference>
<dbReference type="GO" id="GO:0002098">
    <property type="term" value="P:tRNA wobble uridine modification"/>
    <property type="evidence" value="ECO:0007669"/>
    <property type="project" value="InterPro"/>
</dbReference>
<name>A0A843VZ60_COLES</name>
<accession>A0A843VZ60</accession>
<dbReference type="GO" id="GO:0033588">
    <property type="term" value="C:elongator holoenzyme complex"/>
    <property type="evidence" value="ECO:0007669"/>
    <property type="project" value="InterPro"/>
</dbReference>
<dbReference type="OrthoDB" id="9995306at2759"/>
<proteinExistence type="predicted"/>
<evidence type="ECO:0000256" key="1">
    <source>
        <dbReference type="ARBA" id="ARBA00005043"/>
    </source>
</evidence>
<dbReference type="InterPro" id="IPR018627">
    <property type="entry name" value="ELP6"/>
</dbReference>
<evidence type="ECO:0000313" key="3">
    <source>
        <dbReference type="Proteomes" id="UP000652761"/>
    </source>
</evidence>
<sequence>MSAAASGSLLDEALGTTSGAAAASSRRFVLVEDRVETSGAFVLHHLVKRALSNPDAKEAVVFVALAQTFSHYDRVLGKLRTRSRKI</sequence>
<dbReference type="Pfam" id="PF09807">
    <property type="entry name" value="ELP6"/>
    <property type="match status" value="1"/>
</dbReference>
<comment type="pathway">
    <text evidence="1">tRNA modification; 5-methoxycarbonylmethyl-2-thiouridine-tRNA biosynthesis.</text>
</comment>
<dbReference type="UniPathway" id="UPA00988"/>
<dbReference type="Proteomes" id="UP000652761">
    <property type="component" value="Unassembled WGS sequence"/>
</dbReference>
<keyword evidence="3" id="KW-1185">Reference proteome</keyword>
<protein>
    <recommendedName>
        <fullName evidence="4">Elongator complex protein 6</fullName>
    </recommendedName>
</protein>
<gene>
    <name evidence="2" type="ORF">Taro_030080</name>
</gene>